<evidence type="ECO:0000313" key="3">
    <source>
        <dbReference type="Proteomes" id="UP000678393"/>
    </source>
</evidence>
<keyword evidence="3" id="KW-1185">Reference proteome</keyword>
<gene>
    <name evidence="2" type="ORF">CUNI_LOCUS18585</name>
</gene>
<accession>A0A8S3ZU12</accession>
<proteinExistence type="predicted"/>
<dbReference type="AlphaFoldDB" id="A0A8S3ZU12"/>
<sequence>MSSKRKNTPTKLSKEDQASDKSAPSTGNCDLDVDASSEKSASCCSSIGISEDTEDITVAESEEGDDDSYLDRQLELACSTSHGLKRSGHCQSASESDVDDNCSSPYVATKTLTLNPNSTLGSISGSLSAAFGEHPCKRSMESVLRRLNSRVNDVSMEMAFSVDDFDDSPKVMSAVHAVLAGDGTLIEKERQISEIISHLQNIRENLSKQKHQSVHRHTDDSRLATAAVAAA</sequence>
<feature type="region of interest" description="Disordered" evidence="1">
    <location>
        <begin position="1"/>
        <end position="34"/>
    </location>
</feature>
<dbReference type="Proteomes" id="UP000678393">
    <property type="component" value="Unassembled WGS sequence"/>
</dbReference>
<reference evidence="2" key="1">
    <citation type="submission" date="2021-04" db="EMBL/GenBank/DDBJ databases">
        <authorList>
            <consortium name="Molecular Ecology Group"/>
        </authorList>
    </citation>
    <scope>NUCLEOTIDE SEQUENCE</scope>
</reference>
<feature type="region of interest" description="Disordered" evidence="1">
    <location>
        <begin position="207"/>
        <end position="226"/>
    </location>
</feature>
<comment type="caution">
    <text evidence="2">The sequence shown here is derived from an EMBL/GenBank/DDBJ whole genome shotgun (WGS) entry which is preliminary data.</text>
</comment>
<dbReference type="EMBL" id="CAJHNH020005846">
    <property type="protein sequence ID" value="CAG5133027.1"/>
    <property type="molecule type" value="Genomic_DNA"/>
</dbReference>
<dbReference type="OrthoDB" id="6160426at2759"/>
<protein>
    <submittedName>
        <fullName evidence="2">Uncharacterized protein</fullName>
    </submittedName>
</protein>
<evidence type="ECO:0000256" key="1">
    <source>
        <dbReference type="SAM" id="MobiDB-lite"/>
    </source>
</evidence>
<feature type="non-terminal residue" evidence="2">
    <location>
        <position position="1"/>
    </location>
</feature>
<name>A0A8S3ZU12_9EUPU</name>
<organism evidence="2 3">
    <name type="scientific">Candidula unifasciata</name>
    <dbReference type="NCBI Taxonomy" id="100452"/>
    <lineage>
        <taxon>Eukaryota</taxon>
        <taxon>Metazoa</taxon>
        <taxon>Spiralia</taxon>
        <taxon>Lophotrochozoa</taxon>
        <taxon>Mollusca</taxon>
        <taxon>Gastropoda</taxon>
        <taxon>Heterobranchia</taxon>
        <taxon>Euthyneura</taxon>
        <taxon>Panpulmonata</taxon>
        <taxon>Eupulmonata</taxon>
        <taxon>Stylommatophora</taxon>
        <taxon>Helicina</taxon>
        <taxon>Helicoidea</taxon>
        <taxon>Geomitridae</taxon>
        <taxon>Candidula</taxon>
    </lineage>
</organism>
<evidence type="ECO:0000313" key="2">
    <source>
        <dbReference type="EMBL" id="CAG5133027.1"/>
    </source>
</evidence>